<sequence>MKLKGDLGTAVWVYRGILTSLKSKREIKTYRWNVPKRSGPGPSDPNCIPWVYYSTANFVKDTYSGLMGPLITCREGVLDEKGRRSDVDYEFALLFLVFNENESWYLDDNIKKYLNKDPRHFRRTDDFEESNRMHAINGKIFGNLPGLIMTEDSMTNWYLLGIGSEVDIHTIHYHAESFLFKIDKSYREDVYDLFPGTFQTIELFADHPGTWLLHCHVSDHIHAGMETTYTVLRNIDNRIPYSTKSPSGAGSHAVTVPSQGNDIYESHGRAPEQPGKEDLYFFGKNLRPRGAKAALVILFIVGLLLLVATVVLALRLRSSRRQMAYREVQSCALPTEAL</sequence>
<reference evidence="5 6" key="1">
    <citation type="submission" date="2024-08" db="EMBL/GenBank/DDBJ databases">
        <title>The draft genome of Apodemus speciosus.</title>
        <authorList>
            <person name="Nabeshima K."/>
            <person name="Suzuki S."/>
            <person name="Onuma M."/>
        </authorList>
    </citation>
    <scope>NUCLEOTIDE SEQUENCE [LARGE SCALE GENOMIC DNA]</scope>
    <source>
        <strain evidence="5">IB14-021</strain>
    </source>
</reference>
<evidence type="ECO:0000313" key="5">
    <source>
        <dbReference type="EMBL" id="GAB1293881.1"/>
    </source>
</evidence>
<evidence type="ECO:0000256" key="3">
    <source>
        <dbReference type="SAM" id="Phobius"/>
    </source>
</evidence>
<dbReference type="EC" id="1.16.3.1" evidence="1"/>
<accession>A0ABQ0F457</accession>
<gene>
    <name evidence="5" type="ORF">APTSU1_000911400</name>
</gene>
<dbReference type="Gene3D" id="2.60.40.420">
    <property type="entry name" value="Cupredoxins - blue copper proteins"/>
    <property type="match status" value="1"/>
</dbReference>
<evidence type="ECO:0000259" key="4">
    <source>
        <dbReference type="Pfam" id="PF07731"/>
    </source>
</evidence>
<dbReference type="PROSITE" id="PS00079">
    <property type="entry name" value="MULTICOPPER_OXIDASE1"/>
    <property type="match status" value="1"/>
</dbReference>
<feature type="domain" description="Plastocyanin-like" evidence="4">
    <location>
        <begin position="120"/>
        <end position="231"/>
    </location>
</feature>
<evidence type="ECO:0000313" key="6">
    <source>
        <dbReference type="Proteomes" id="UP001623349"/>
    </source>
</evidence>
<dbReference type="SUPFAM" id="SSF49503">
    <property type="entry name" value="Cupredoxins"/>
    <property type="match status" value="2"/>
</dbReference>
<name>A0ABQ0F457_APOSI</name>
<dbReference type="Proteomes" id="UP001623349">
    <property type="component" value="Unassembled WGS sequence"/>
</dbReference>
<dbReference type="InterPro" id="IPR011706">
    <property type="entry name" value="Cu-oxidase_C"/>
</dbReference>
<keyword evidence="6" id="KW-1185">Reference proteome</keyword>
<comment type="caution">
    <text evidence="5">The sequence shown here is derived from an EMBL/GenBank/DDBJ whole genome shotgun (WGS) entry which is preliminary data.</text>
</comment>
<keyword evidence="3" id="KW-0472">Membrane</keyword>
<dbReference type="InterPro" id="IPR002355">
    <property type="entry name" value="Cu_oxidase_Cu_BS"/>
</dbReference>
<dbReference type="PROSITE" id="PS00080">
    <property type="entry name" value="MULTICOPPER_OXIDASE2"/>
    <property type="match status" value="1"/>
</dbReference>
<evidence type="ECO:0000256" key="2">
    <source>
        <dbReference type="ARBA" id="ARBA00022723"/>
    </source>
</evidence>
<keyword evidence="2" id="KW-0479">Metal-binding</keyword>
<dbReference type="InterPro" id="IPR033138">
    <property type="entry name" value="Cu_oxidase_CS"/>
</dbReference>
<evidence type="ECO:0000256" key="1">
    <source>
        <dbReference type="ARBA" id="ARBA00013107"/>
    </source>
</evidence>
<dbReference type="EMBL" id="BAAFST010000009">
    <property type="protein sequence ID" value="GAB1293881.1"/>
    <property type="molecule type" value="Genomic_DNA"/>
</dbReference>
<dbReference type="Pfam" id="PF07731">
    <property type="entry name" value="Cu-oxidase_2"/>
    <property type="match status" value="1"/>
</dbReference>
<proteinExistence type="predicted"/>
<protein>
    <recommendedName>
        <fullName evidence="1">ferroxidase</fullName>
        <ecNumber evidence="1">1.16.3.1</ecNumber>
    </recommendedName>
</protein>
<organism evidence="5 6">
    <name type="scientific">Apodemus speciosus</name>
    <name type="common">Large Japanese field mouse</name>
    <dbReference type="NCBI Taxonomy" id="105296"/>
    <lineage>
        <taxon>Eukaryota</taxon>
        <taxon>Metazoa</taxon>
        <taxon>Chordata</taxon>
        <taxon>Craniata</taxon>
        <taxon>Vertebrata</taxon>
        <taxon>Euteleostomi</taxon>
        <taxon>Mammalia</taxon>
        <taxon>Eutheria</taxon>
        <taxon>Euarchontoglires</taxon>
        <taxon>Glires</taxon>
        <taxon>Rodentia</taxon>
        <taxon>Myomorpha</taxon>
        <taxon>Muroidea</taxon>
        <taxon>Muridae</taxon>
        <taxon>Murinae</taxon>
        <taxon>Apodemus</taxon>
    </lineage>
</organism>
<keyword evidence="3" id="KW-1133">Transmembrane helix</keyword>
<dbReference type="InterPro" id="IPR008972">
    <property type="entry name" value="Cupredoxin"/>
</dbReference>
<feature type="transmembrane region" description="Helical" evidence="3">
    <location>
        <begin position="293"/>
        <end position="316"/>
    </location>
</feature>
<keyword evidence="3" id="KW-0812">Transmembrane</keyword>